<feature type="region of interest" description="Disordered" evidence="5">
    <location>
        <begin position="1"/>
        <end position="26"/>
    </location>
</feature>
<dbReference type="InterPro" id="IPR007133">
    <property type="entry name" value="RNA_pol_II-assoc_Paf1"/>
</dbReference>
<dbReference type="GO" id="GO:0016593">
    <property type="term" value="C:Cdc73/Paf1 complex"/>
    <property type="evidence" value="ECO:0007669"/>
    <property type="project" value="InterPro"/>
</dbReference>
<comment type="subcellular location">
    <subcellularLocation>
        <location evidence="1">Nucleus</location>
    </subcellularLocation>
</comment>
<feature type="compositionally biased region" description="Acidic residues" evidence="5">
    <location>
        <begin position="382"/>
        <end position="408"/>
    </location>
</feature>
<evidence type="ECO:0000256" key="2">
    <source>
        <dbReference type="ARBA" id="ARBA00007560"/>
    </source>
</evidence>
<reference evidence="7" key="1">
    <citation type="submission" date="2017-02" db="UniProtKB">
        <authorList>
            <consortium name="WormBaseParasite"/>
        </authorList>
    </citation>
    <scope>IDENTIFICATION</scope>
</reference>
<dbReference type="GO" id="GO:0003682">
    <property type="term" value="F:chromatin binding"/>
    <property type="evidence" value="ECO:0007669"/>
    <property type="project" value="TreeGrafter"/>
</dbReference>
<comment type="similarity">
    <text evidence="2">Belongs to the PAF1 family.</text>
</comment>
<organism evidence="6 7">
    <name type="scientific">Syphacia muris</name>
    <dbReference type="NCBI Taxonomy" id="451379"/>
    <lineage>
        <taxon>Eukaryota</taxon>
        <taxon>Metazoa</taxon>
        <taxon>Ecdysozoa</taxon>
        <taxon>Nematoda</taxon>
        <taxon>Chromadorea</taxon>
        <taxon>Rhabditida</taxon>
        <taxon>Spirurina</taxon>
        <taxon>Oxyuridomorpha</taxon>
        <taxon>Oxyuroidea</taxon>
        <taxon>Oxyuridae</taxon>
        <taxon>Syphacia</taxon>
    </lineage>
</organism>
<evidence type="ECO:0000313" key="7">
    <source>
        <dbReference type="WBParaSite" id="SMUV_0000863801-mRNA-1"/>
    </source>
</evidence>
<sequence length="482" mass="55490">MGSHDLHQSSAGSSMRRSSGHGHDEHRAKTDYLCHVQYTNNLPDIPFDAKFLPCPFVSLNRLVEYKPTALEKNFKWELLTAPDLGVRIDLINPETYFIDPHMQKRAHDPVDQMLLEDEETYNQNSRRSQQHSKIVPWMRKTEYISSEFQRFGVAADRQETKVGYNIKKKLKEDFTYRDRASQIEAIRKTFDDVSKPLHEHPNKKGVKVLEELPLLPDFDNWIHPFALVVFDGDPIPRNEKTDGDVLLSQALIRGMMDERGEQFVTYYLPTKETLEARARDAQNEKPFDPDYTYEYTSVRDYNWLVRNKSTKGFEQDNYLFSVRSDGVYYDELETKVTLTRRKTVKAQVQQKSILYLHHRPYDDNELSIQRDRLNRLLHPYDANDDDGSEKDSSAEENGEEDGDEDDAASGEAENSPKNEEQDETKSNSSGDSEKEEKEESSNESEEQRSQASGDTDKEDGGALDSDGQDDEDGPKSDSSDSD</sequence>
<dbReference type="STRING" id="451379.A0A0N5AUU3"/>
<dbReference type="WBParaSite" id="SMUV_0000863801-mRNA-1">
    <property type="protein sequence ID" value="SMUV_0000863801-mRNA-1"/>
    <property type="gene ID" value="SMUV_0000863801"/>
</dbReference>
<proteinExistence type="inferred from homology"/>
<name>A0A0N5AUU3_9BILA</name>
<evidence type="ECO:0000256" key="1">
    <source>
        <dbReference type="ARBA" id="ARBA00004123"/>
    </source>
</evidence>
<protein>
    <recommendedName>
        <fullName evidence="3">RNA polymerase II-associated factor 1 homolog</fullName>
    </recommendedName>
</protein>
<evidence type="ECO:0000256" key="5">
    <source>
        <dbReference type="SAM" id="MobiDB-lite"/>
    </source>
</evidence>
<dbReference type="GO" id="GO:0006368">
    <property type="term" value="P:transcription elongation by RNA polymerase II"/>
    <property type="evidence" value="ECO:0007669"/>
    <property type="project" value="InterPro"/>
</dbReference>
<dbReference type="Pfam" id="PF03985">
    <property type="entry name" value="Paf1"/>
    <property type="match status" value="1"/>
</dbReference>
<accession>A0A0N5AUU3</accession>
<dbReference type="GO" id="GO:0000993">
    <property type="term" value="F:RNA polymerase II complex binding"/>
    <property type="evidence" value="ECO:0007669"/>
    <property type="project" value="TreeGrafter"/>
</dbReference>
<evidence type="ECO:0000313" key="6">
    <source>
        <dbReference type="Proteomes" id="UP000046393"/>
    </source>
</evidence>
<keyword evidence="4" id="KW-0539">Nucleus</keyword>
<feature type="region of interest" description="Disordered" evidence="5">
    <location>
        <begin position="378"/>
        <end position="482"/>
    </location>
</feature>
<keyword evidence="6" id="KW-1185">Reference proteome</keyword>
<feature type="compositionally biased region" description="Basic and acidic residues" evidence="5">
    <location>
        <begin position="473"/>
        <end position="482"/>
    </location>
</feature>
<dbReference type="Proteomes" id="UP000046393">
    <property type="component" value="Unplaced"/>
</dbReference>
<dbReference type="PANTHER" id="PTHR23188:SF12">
    <property type="entry name" value="RNA POLYMERASE II-ASSOCIATED FACTOR 1 HOMOLOG"/>
    <property type="match status" value="1"/>
</dbReference>
<evidence type="ECO:0000256" key="4">
    <source>
        <dbReference type="ARBA" id="ARBA00023242"/>
    </source>
</evidence>
<dbReference type="AlphaFoldDB" id="A0A0N5AUU3"/>
<dbReference type="PANTHER" id="PTHR23188">
    <property type="entry name" value="RNA POLYMERASE II-ASSOCIATED FACTOR 1 HOMOLOG"/>
    <property type="match status" value="1"/>
</dbReference>
<feature type="compositionally biased region" description="Basic and acidic residues" evidence="5">
    <location>
        <begin position="414"/>
        <end position="460"/>
    </location>
</feature>
<evidence type="ECO:0000256" key="3">
    <source>
        <dbReference type="ARBA" id="ARBA00020462"/>
    </source>
</evidence>